<gene>
    <name evidence="1" type="ORF">LTSESEN_2326</name>
</gene>
<evidence type="ECO:0000313" key="1">
    <source>
        <dbReference type="EMBL" id="EHC89399.1"/>
    </source>
</evidence>
<proteinExistence type="predicted"/>
<reference evidence="1 2" key="1">
    <citation type="journal article" date="2011" name="BMC Genomics">
        <title>Genome sequencing reveals diversification of virulence factor content and possible host adaptation in distinct subpopulations of Salmonella enterica.</title>
        <authorList>
            <person name="den Bakker H.C."/>
            <person name="Moreno Switt A.I."/>
            <person name="Govoni G."/>
            <person name="Cummings C.A."/>
            <person name="Ranieri M.L."/>
            <person name="Degoricija L."/>
            <person name="Hoelzer K."/>
            <person name="Rodriguez-Rivera L.D."/>
            <person name="Brown S."/>
            <person name="Bolchacova E."/>
            <person name="Furtado M.R."/>
            <person name="Wiedmann M."/>
        </authorList>
    </citation>
    <scope>NUCLEOTIDE SEQUENCE [LARGE SCALE GENOMIC DNA]</scope>
    <source>
        <strain evidence="1 2">A4-543</strain>
    </source>
</reference>
<name>G5QZH0_SALSE</name>
<comment type="caution">
    <text evidence="1">The sequence shown here is derived from an EMBL/GenBank/DDBJ whole genome shotgun (WGS) entry which is preliminary data.</text>
</comment>
<dbReference type="Proteomes" id="UP000005065">
    <property type="component" value="Unassembled WGS sequence"/>
</dbReference>
<dbReference type="EMBL" id="AFCU01000761">
    <property type="protein sequence ID" value="EHC89399.1"/>
    <property type="molecule type" value="Genomic_DNA"/>
</dbReference>
<dbReference type="AlphaFoldDB" id="G5QZH0"/>
<accession>G5QZH0</accession>
<evidence type="ECO:0000313" key="2">
    <source>
        <dbReference type="Proteomes" id="UP000005065"/>
    </source>
</evidence>
<feature type="non-terminal residue" evidence="1">
    <location>
        <position position="38"/>
    </location>
</feature>
<protein>
    <submittedName>
        <fullName evidence="1">Uncharacterized protein</fullName>
    </submittedName>
</protein>
<organism evidence="1 2">
    <name type="scientific">Salmonella enterica subsp. enterica serovar Senftenberg str. A4-543</name>
    <dbReference type="NCBI Taxonomy" id="913082"/>
    <lineage>
        <taxon>Bacteria</taxon>
        <taxon>Pseudomonadati</taxon>
        <taxon>Pseudomonadota</taxon>
        <taxon>Gammaproteobacteria</taxon>
        <taxon>Enterobacterales</taxon>
        <taxon>Enterobacteriaceae</taxon>
        <taxon>Salmonella</taxon>
    </lineage>
</organism>
<sequence>MTDNIPDAVVHHFVSDSYRLFRVTGVVIFHRDELIAFN</sequence>